<protein>
    <submittedName>
        <fullName evidence="2">Uncharacterized protein</fullName>
    </submittedName>
</protein>
<reference evidence="2" key="1">
    <citation type="journal article" date="2020" name="Stud. Mycol.">
        <title>101 Dothideomycetes genomes: a test case for predicting lifestyles and emergence of pathogens.</title>
        <authorList>
            <person name="Haridas S."/>
            <person name="Albert R."/>
            <person name="Binder M."/>
            <person name="Bloem J."/>
            <person name="Labutti K."/>
            <person name="Salamov A."/>
            <person name="Andreopoulos B."/>
            <person name="Baker S."/>
            <person name="Barry K."/>
            <person name="Bills G."/>
            <person name="Bluhm B."/>
            <person name="Cannon C."/>
            <person name="Castanera R."/>
            <person name="Culley D."/>
            <person name="Daum C."/>
            <person name="Ezra D."/>
            <person name="Gonzalez J."/>
            <person name="Henrissat B."/>
            <person name="Kuo A."/>
            <person name="Liang C."/>
            <person name="Lipzen A."/>
            <person name="Lutzoni F."/>
            <person name="Magnuson J."/>
            <person name="Mondo S."/>
            <person name="Nolan M."/>
            <person name="Ohm R."/>
            <person name="Pangilinan J."/>
            <person name="Park H.-J."/>
            <person name="Ramirez L."/>
            <person name="Alfaro M."/>
            <person name="Sun H."/>
            <person name="Tritt A."/>
            <person name="Yoshinaga Y."/>
            <person name="Zwiers L.-H."/>
            <person name="Turgeon B."/>
            <person name="Goodwin S."/>
            <person name="Spatafora J."/>
            <person name="Crous P."/>
            <person name="Grigoriev I."/>
        </authorList>
    </citation>
    <scope>NUCLEOTIDE SEQUENCE</scope>
    <source>
        <strain evidence="2">CBS 110217</strain>
    </source>
</reference>
<comment type="caution">
    <text evidence="2">The sequence shown here is derived from an EMBL/GenBank/DDBJ whole genome shotgun (WGS) entry which is preliminary data.</text>
</comment>
<evidence type="ECO:0000313" key="3">
    <source>
        <dbReference type="Proteomes" id="UP000799777"/>
    </source>
</evidence>
<feature type="region of interest" description="Disordered" evidence="1">
    <location>
        <begin position="100"/>
        <end position="246"/>
    </location>
</feature>
<dbReference type="Proteomes" id="UP000799777">
    <property type="component" value="Unassembled WGS sequence"/>
</dbReference>
<dbReference type="EMBL" id="ML978184">
    <property type="protein sequence ID" value="KAF2031025.1"/>
    <property type="molecule type" value="Genomic_DNA"/>
</dbReference>
<name>A0A9P4HCD8_9PLEO</name>
<feature type="compositionally biased region" description="Basic and acidic residues" evidence="1">
    <location>
        <begin position="134"/>
        <end position="146"/>
    </location>
</feature>
<dbReference type="AlphaFoldDB" id="A0A9P4HCD8"/>
<proteinExistence type="predicted"/>
<keyword evidence="3" id="KW-1185">Reference proteome</keyword>
<accession>A0A9P4HCD8</accession>
<sequence length="305" mass="34138">MAKAEAMLISAPIGARHVGGVDVSSTAQPSMLHSYFHNTTLEPDEVPSHTFVAQGNVEVPRRSDTIAHTIRRPSVSLRRSLSRLRTSSISHITDLHRKVETEEHSNMSVARSDSARTARPLRIQSSMSRLRQKVGLDRDIHVKETTPKPSTPDSDVMPKPIQEHHPSLSPARSISRLTLQSASGTPVPNVPASVGVMSRPHPIATNKELPSLDREKRSKVERKTAQSQHTVARRPTRPKRADSGTAIDLDDVPVNERPLGFKEIRAVRNFDHRMRHYQRAREYWAHADHGLVEWAESASGSRKRR</sequence>
<evidence type="ECO:0000313" key="2">
    <source>
        <dbReference type="EMBL" id="KAF2031025.1"/>
    </source>
</evidence>
<gene>
    <name evidence="2" type="ORF">EK21DRAFT_64004</name>
</gene>
<feature type="compositionally biased region" description="Basic and acidic residues" evidence="1">
    <location>
        <begin position="210"/>
        <end position="224"/>
    </location>
</feature>
<feature type="compositionally biased region" description="Polar residues" evidence="1">
    <location>
        <begin position="170"/>
        <end position="186"/>
    </location>
</feature>
<dbReference type="OrthoDB" id="5151921at2759"/>
<evidence type="ECO:0000256" key="1">
    <source>
        <dbReference type="SAM" id="MobiDB-lite"/>
    </source>
</evidence>
<organism evidence="2 3">
    <name type="scientific">Setomelanomma holmii</name>
    <dbReference type="NCBI Taxonomy" id="210430"/>
    <lineage>
        <taxon>Eukaryota</taxon>
        <taxon>Fungi</taxon>
        <taxon>Dikarya</taxon>
        <taxon>Ascomycota</taxon>
        <taxon>Pezizomycotina</taxon>
        <taxon>Dothideomycetes</taxon>
        <taxon>Pleosporomycetidae</taxon>
        <taxon>Pleosporales</taxon>
        <taxon>Pleosporineae</taxon>
        <taxon>Phaeosphaeriaceae</taxon>
        <taxon>Setomelanomma</taxon>
    </lineage>
</organism>